<dbReference type="Proteomes" id="UP000664628">
    <property type="component" value="Unassembled WGS sequence"/>
</dbReference>
<organism evidence="2 3">
    <name type="scientific">Fibrella forsythiae</name>
    <dbReference type="NCBI Taxonomy" id="2817061"/>
    <lineage>
        <taxon>Bacteria</taxon>
        <taxon>Pseudomonadati</taxon>
        <taxon>Bacteroidota</taxon>
        <taxon>Cytophagia</taxon>
        <taxon>Cytophagales</taxon>
        <taxon>Spirosomataceae</taxon>
        <taxon>Fibrella</taxon>
    </lineage>
</organism>
<dbReference type="EMBL" id="JAFMYW010000001">
    <property type="protein sequence ID" value="MBO0947355.1"/>
    <property type="molecule type" value="Genomic_DNA"/>
</dbReference>
<protein>
    <recommendedName>
        <fullName evidence="1">HTH cro/C1-type domain-containing protein</fullName>
    </recommendedName>
</protein>
<dbReference type="InterPro" id="IPR010982">
    <property type="entry name" value="Lambda_DNA-bd_dom_sf"/>
</dbReference>
<keyword evidence="3" id="KW-1185">Reference proteome</keyword>
<name>A0ABS3JBJ8_9BACT</name>
<comment type="caution">
    <text evidence="2">The sequence shown here is derived from an EMBL/GenBank/DDBJ whole genome shotgun (WGS) entry which is preliminary data.</text>
</comment>
<evidence type="ECO:0000259" key="1">
    <source>
        <dbReference type="PROSITE" id="PS50943"/>
    </source>
</evidence>
<dbReference type="RefSeq" id="WP_207327270.1">
    <property type="nucleotide sequence ID" value="NZ_JAFMYW010000001.1"/>
</dbReference>
<gene>
    <name evidence="2" type="ORF">J2I46_02090</name>
</gene>
<proteinExistence type="predicted"/>
<reference evidence="2 3" key="1">
    <citation type="submission" date="2021-03" db="EMBL/GenBank/DDBJ databases">
        <title>Fibrella sp. HMF5405 genome sequencing and assembly.</title>
        <authorList>
            <person name="Kang H."/>
            <person name="Kim H."/>
            <person name="Bae S."/>
            <person name="Joh K."/>
        </authorList>
    </citation>
    <scope>NUCLEOTIDE SEQUENCE [LARGE SCALE GENOMIC DNA]</scope>
    <source>
        <strain evidence="2 3">HMF5405</strain>
    </source>
</reference>
<feature type="domain" description="HTH cro/C1-type" evidence="1">
    <location>
        <begin position="22"/>
        <end position="61"/>
    </location>
</feature>
<evidence type="ECO:0000313" key="2">
    <source>
        <dbReference type="EMBL" id="MBO0947355.1"/>
    </source>
</evidence>
<dbReference type="InterPro" id="IPR001387">
    <property type="entry name" value="Cro/C1-type_HTH"/>
</dbReference>
<sequence length="75" mass="8774">MKYNYKLLRKRVTDIEGGYTTVSREMGISRQRLKTILGGETNPKIDTMKKVHDVLVSLEDKKELVQERYSDIFLP</sequence>
<accession>A0ABS3JBJ8</accession>
<dbReference type="PROSITE" id="PS50943">
    <property type="entry name" value="HTH_CROC1"/>
    <property type="match status" value="1"/>
</dbReference>
<evidence type="ECO:0000313" key="3">
    <source>
        <dbReference type="Proteomes" id="UP000664628"/>
    </source>
</evidence>
<dbReference type="SUPFAM" id="SSF47413">
    <property type="entry name" value="lambda repressor-like DNA-binding domains"/>
    <property type="match status" value="1"/>
</dbReference>